<comment type="caution">
    <text evidence="1">The sequence shown here is derived from an EMBL/GenBank/DDBJ whole genome shotgun (WGS) entry which is preliminary data.</text>
</comment>
<accession>A0A4C1TYV0</accession>
<dbReference type="AlphaFoldDB" id="A0A4C1TYV0"/>
<proteinExistence type="predicted"/>
<sequence>MNEYKLSKQIYTANVFIGKVGIGRPRKSDAGQIGETLKKGQLYPSRTERTQTQSAVVELANYSNSRRSESREGSPRFAWLKRSRENKVAETSRRKFGRAVDIAQNDLEGVSMAARYPPEVVGDYAFLN</sequence>
<name>A0A4C1TYV0_EUMVA</name>
<evidence type="ECO:0000313" key="1">
    <source>
        <dbReference type="EMBL" id="GBP19242.1"/>
    </source>
</evidence>
<gene>
    <name evidence="1" type="ORF">EVAR_79841_1</name>
</gene>
<reference evidence="1 2" key="1">
    <citation type="journal article" date="2019" name="Commun. Biol.">
        <title>The bagworm genome reveals a unique fibroin gene that provides high tensile strength.</title>
        <authorList>
            <person name="Kono N."/>
            <person name="Nakamura H."/>
            <person name="Ohtoshi R."/>
            <person name="Tomita M."/>
            <person name="Numata K."/>
            <person name="Arakawa K."/>
        </authorList>
    </citation>
    <scope>NUCLEOTIDE SEQUENCE [LARGE SCALE GENOMIC DNA]</scope>
</reference>
<protein>
    <submittedName>
        <fullName evidence="1">Uncharacterized protein</fullName>
    </submittedName>
</protein>
<keyword evidence="2" id="KW-1185">Reference proteome</keyword>
<organism evidence="1 2">
    <name type="scientific">Eumeta variegata</name>
    <name type="common">Bagworm moth</name>
    <name type="synonym">Eumeta japonica</name>
    <dbReference type="NCBI Taxonomy" id="151549"/>
    <lineage>
        <taxon>Eukaryota</taxon>
        <taxon>Metazoa</taxon>
        <taxon>Ecdysozoa</taxon>
        <taxon>Arthropoda</taxon>
        <taxon>Hexapoda</taxon>
        <taxon>Insecta</taxon>
        <taxon>Pterygota</taxon>
        <taxon>Neoptera</taxon>
        <taxon>Endopterygota</taxon>
        <taxon>Lepidoptera</taxon>
        <taxon>Glossata</taxon>
        <taxon>Ditrysia</taxon>
        <taxon>Tineoidea</taxon>
        <taxon>Psychidae</taxon>
        <taxon>Oiketicinae</taxon>
        <taxon>Eumeta</taxon>
    </lineage>
</organism>
<dbReference type="EMBL" id="BGZK01000106">
    <property type="protein sequence ID" value="GBP19242.1"/>
    <property type="molecule type" value="Genomic_DNA"/>
</dbReference>
<evidence type="ECO:0000313" key="2">
    <source>
        <dbReference type="Proteomes" id="UP000299102"/>
    </source>
</evidence>
<dbReference type="Proteomes" id="UP000299102">
    <property type="component" value="Unassembled WGS sequence"/>
</dbReference>